<protein>
    <recommendedName>
        <fullName evidence="1">Oxidoreductase DRL-like catalytic domain-containing protein</fullName>
    </recommendedName>
</protein>
<comment type="caution">
    <text evidence="2">The sequence shown here is derived from an EMBL/GenBank/DDBJ whole genome shotgun (WGS) entry which is preliminary data.</text>
</comment>
<evidence type="ECO:0000259" key="1">
    <source>
        <dbReference type="Pfam" id="PF21135"/>
    </source>
</evidence>
<organism evidence="2">
    <name type="scientific">marine sediment metagenome</name>
    <dbReference type="NCBI Taxonomy" id="412755"/>
    <lineage>
        <taxon>unclassified sequences</taxon>
        <taxon>metagenomes</taxon>
        <taxon>ecological metagenomes</taxon>
    </lineage>
</organism>
<dbReference type="InterPro" id="IPR048423">
    <property type="entry name" value="DRL_cat"/>
</dbReference>
<proteinExistence type="predicted"/>
<dbReference type="EMBL" id="BARU01025207">
    <property type="protein sequence ID" value="GAH58219.1"/>
    <property type="molecule type" value="Genomic_DNA"/>
</dbReference>
<dbReference type="PANTHER" id="PTHR37850:SF1">
    <property type="entry name" value="SAF DOMAIN PROTEIN"/>
    <property type="match status" value="1"/>
</dbReference>
<dbReference type="Pfam" id="PF21135">
    <property type="entry name" value="DRL_cat"/>
    <property type="match status" value="1"/>
</dbReference>
<sequence length="145" mass="16443">KERVRKDLGFYGMGEGPYYLLYRPYHLCSIETPLSVARAVLFNEPTLNAEQRVAEVVTVAKQNLDVGVTIGAIGGYHVLGRIYPLQEARKKNLLPLGLAEGARVKMRIAKGEYISMDMVEPQTESTVYQLWKLQENLWQSELKSK</sequence>
<gene>
    <name evidence="2" type="ORF">S03H2_40637</name>
</gene>
<feature type="non-terminal residue" evidence="2">
    <location>
        <position position="1"/>
    </location>
</feature>
<name>X1HWL0_9ZZZZ</name>
<dbReference type="PANTHER" id="PTHR37850">
    <property type="entry name" value="STRU PROTEIN"/>
    <property type="match status" value="1"/>
</dbReference>
<evidence type="ECO:0000313" key="2">
    <source>
        <dbReference type="EMBL" id="GAH58219.1"/>
    </source>
</evidence>
<reference evidence="2" key="1">
    <citation type="journal article" date="2014" name="Front. Microbiol.">
        <title>High frequency of phylogenetically diverse reductive dehalogenase-homologous genes in deep subseafloor sedimentary metagenomes.</title>
        <authorList>
            <person name="Kawai M."/>
            <person name="Futagami T."/>
            <person name="Toyoda A."/>
            <person name="Takaki Y."/>
            <person name="Nishi S."/>
            <person name="Hori S."/>
            <person name="Arai W."/>
            <person name="Tsubouchi T."/>
            <person name="Morono Y."/>
            <person name="Uchiyama I."/>
            <person name="Ito T."/>
            <person name="Fujiyama A."/>
            <person name="Inagaki F."/>
            <person name="Takami H."/>
        </authorList>
    </citation>
    <scope>NUCLEOTIDE SEQUENCE</scope>
    <source>
        <strain evidence="2">Expedition CK06-06</strain>
    </source>
</reference>
<dbReference type="CDD" id="cd11616">
    <property type="entry name" value="SAF_DH_OX_like"/>
    <property type="match status" value="1"/>
</dbReference>
<accession>X1HWL0</accession>
<dbReference type="AlphaFoldDB" id="X1HWL0"/>
<feature type="domain" description="Oxidoreductase DRL-like catalytic" evidence="1">
    <location>
        <begin position="2"/>
        <end position="32"/>
    </location>
</feature>